<dbReference type="PANTHER" id="PTHR44520">
    <property type="entry name" value="RESPONSE REGULATOR RCP1-RELATED"/>
    <property type="match status" value="1"/>
</dbReference>
<feature type="domain" description="Response regulatory" evidence="2">
    <location>
        <begin position="6"/>
        <end position="133"/>
    </location>
</feature>
<dbReference type="SMART" id="SM00448">
    <property type="entry name" value="REC"/>
    <property type="match status" value="1"/>
</dbReference>
<dbReference type="GO" id="GO:0000160">
    <property type="term" value="P:phosphorelay signal transduction system"/>
    <property type="evidence" value="ECO:0007669"/>
    <property type="project" value="InterPro"/>
</dbReference>
<dbReference type="PROSITE" id="PS50110">
    <property type="entry name" value="RESPONSE_REGULATORY"/>
    <property type="match status" value="1"/>
</dbReference>
<dbReference type="SUPFAM" id="SSF52172">
    <property type="entry name" value="CheY-like"/>
    <property type="match status" value="1"/>
</dbReference>
<protein>
    <submittedName>
        <fullName evidence="3">Response regulator</fullName>
    </submittedName>
</protein>
<reference evidence="3 4" key="1">
    <citation type="submission" date="2019-07" db="EMBL/GenBank/DDBJ databases">
        <title>Flavobacterium sp. nov., isolated from glacier ice.</title>
        <authorList>
            <person name="Liu Q."/>
            <person name="Xin Y.-H."/>
        </authorList>
    </citation>
    <scope>NUCLEOTIDE SEQUENCE [LARGE SCALE GENOMIC DNA]</scope>
    <source>
        <strain evidence="3 4">ZT4R6</strain>
    </source>
</reference>
<dbReference type="InterPro" id="IPR011006">
    <property type="entry name" value="CheY-like_superfamily"/>
</dbReference>
<keyword evidence="1" id="KW-0597">Phosphoprotein</keyword>
<dbReference type="Proteomes" id="UP000320643">
    <property type="component" value="Unassembled WGS sequence"/>
</dbReference>
<dbReference type="OrthoDB" id="958614at2"/>
<dbReference type="AlphaFoldDB" id="A0A552V3T8"/>
<gene>
    <name evidence="3" type="ORF">FMM05_07550</name>
</gene>
<comment type="caution">
    <text evidence="3">The sequence shown here is derived from an EMBL/GenBank/DDBJ whole genome shotgun (WGS) entry which is preliminary data.</text>
</comment>
<sequence>MNLNGDIIIIEDDYDDREFLVEIIEEVLKNNGYHNKIVTIADSGRVIDFLKEAQDSPFLIISDINMPGMDGFQLRQQIFEDQDLNDKCIPYIFLTTSGDNVDLMKKAYGLSIQGYFTKPNDYSEYQVLMSDIIRYWKVAKIANRVGYDG</sequence>
<accession>A0A552V3T8</accession>
<dbReference type="InterPro" id="IPR052893">
    <property type="entry name" value="TCS_response_regulator"/>
</dbReference>
<evidence type="ECO:0000256" key="1">
    <source>
        <dbReference type="PROSITE-ProRule" id="PRU00169"/>
    </source>
</evidence>
<dbReference type="InterPro" id="IPR001789">
    <property type="entry name" value="Sig_transdc_resp-reg_receiver"/>
</dbReference>
<dbReference type="RefSeq" id="WP_143372736.1">
    <property type="nucleotide sequence ID" value="NZ_VJVZ01000004.1"/>
</dbReference>
<dbReference type="PANTHER" id="PTHR44520:SF2">
    <property type="entry name" value="RESPONSE REGULATOR RCP1"/>
    <property type="match status" value="1"/>
</dbReference>
<keyword evidence="4" id="KW-1185">Reference proteome</keyword>
<proteinExistence type="predicted"/>
<evidence type="ECO:0000313" key="3">
    <source>
        <dbReference type="EMBL" id="TRW25154.1"/>
    </source>
</evidence>
<feature type="modified residue" description="4-aspartylphosphate" evidence="1">
    <location>
        <position position="63"/>
    </location>
</feature>
<organism evidence="3 4">
    <name type="scientific">Flavobacterium zepuense</name>
    <dbReference type="NCBI Taxonomy" id="2593302"/>
    <lineage>
        <taxon>Bacteria</taxon>
        <taxon>Pseudomonadati</taxon>
        <taxon>Bacteroidota</taxon>
        <taxon>Flavobacteriia</taxon>
        <taxon>Flavobacteriales</taxon>
        <taxon>Flavobacteriaceae</taxon>
        <taxon>Flavobacterium</taxon>
    </lineage>
</organism>
<dbReference type="EMBL" id="VJVZ01000004">
    <property type="protein sequence ID" value="TRW25154.1"/>
    <property type="molecule type" value="Genomic_DNA"/>
</dbReference>
<name>A0A552V3T8_9FLAO</name>
<dbReference type="Gene3D" id="3.40.50.2300">
    <property type="match status" value="1"/>
</dbReference>
<evidence type="ECO:0000259" key="2">
    <source>
        <dbReference type="PROSITE" id="PS50110"/>
    </source>
</evidence>
<evidence type="ECO:0000313" key="4">
    <source>
        <dbReference type="Proteomes" id="UP000320643"/>
    </source>
</evidence>
<dbReference type="Pfam" id="PF00072">
    <property type="entry name" value="Response_reg"/>
    <property type="match status" value="1"/>
</dbReference>